<accession>A0A8H4PMT4</accession>
<dbReference type="Pfam" id="PF02770">
    <property type="entry name" value="Acyl-CoA_dh_M"/>
    <property type="match status" value="1"/>
</dbReference>
<evidence type="ECO:0000313" key="9">
    <source>
        <dbReference type="Proteomes" id="UP000557566"/>
    </source>
</evidence>
<keyword evidence="2 4" id="KW-0285">Flavoprotein</keyword>
<evidence type="ECO:0000259" key="7">
    <source>
        <dbReference type="Pfam" id="PF18158"/>
    </source>
</evidence>
<dbReference type="Gene3D" id="2.40.110.20">
    <property type="match status" value="1"/>
</dbReference>
<evidence type="ECO:0000256" key="1">
    <source>
        <dbReference type="ARBA" id="ARBA00009347"/>
    </source>
</evidence>
<dbReference type="SUPFAM" id="SSF56645">
    <property type="entry name" value="Acyl-CoA dehydrogenase NM domain-like"/>
    <property type="match status" value="1"/>
</dbReference>
<dbReference type="InterPro" id="IPR009100">
    <property type="entry name" value="AcylCoA_DH/oxidase_NM_dom_sf"/>
</dbReference>
<evidence type="ECO:0000256" key="3">
    <source>
        <dbReference type="ARBA" id="ARBA00022827"/>
    </source>
</evidence>
<proteinExistence type="inferred from homology"/>
<dbReference type="Pfam" id="PF18158">
    <property type="entry name" value="AidB_N"/>
    <property type="match status" value="1"/>
</dbReference>
<comment type="similarity">
    <text evidence="1 4">Belongs to the acyl-CoA dehydrogenase family.</text>
</comment>
<dbReference type="InterPro" id="IPR041504">
    <property type="entry name" value="AidB_N"/>
</dbReference>
<feature type="domain" description="Adaptive response protein AidB N-terminal" evidence="7">
    <location>
        <begin position="33"/>
        <end position="156"/>
    </location>
</feature>
<evidence type="ECO:0000256" key="2">
    <source>
        <dbReference type="ARBA" id="ARBA00022630"/>
    </source>
</evidence>
<comment type="caution">
    <text evidence="8">The sequence shown here is derived from an EMBL/GenBank/DDBJ whole genome shotgun (WGS) entry which is preliminary data.</text>
</comment>
<keyword evidence="9" id="KW-1185">Reference proteome</keyword>
<evidence type="ECO:0008006" key="10">
    <source>
        <dbReference type="Google" id="ProtNLM"/>
    </source>
</evidence>
<reference evidence="8 9" key="1">
    <citation type="journal article" date="2020" name="Genome Biol. Evol.">
        <title>A new high-quality draft genome assembly of the Chinese cordyceps Ophiocordyceps sinensis.</title>
        <authorList>
            <person name="Shu R."/>
            <person name="Zhang J."/>
            <person name="Meng Q."/>
            <person name="Zhang H."/>
            <person name="Zhou G."/>
            <person name="Li M."/>
            <person name="Wu P."/>
            <person name="Zhao Y."/>
            <person name="Chen C."/>
            <person name="Qin Q."/>
        </authorList>
    </citation>
    <scope>NUCLEOTIDE SEQUENCE [LARGE SCALE GENOMIC DNA]</scope>
    <source>
        <strain evidence="8 9">IOZ07</strain>
    </source>
</reference>
<dbReference type="PANTHER" id="PTHR42707:SF2">
    <property type="entry name" value="ACD11 DEHYDROGENASE"/>
    <property type="match status" value="1"/>
</dbReference>
<dbReference type="InterPro" id="IPR006091">
    <property type="entry name" value="Acyl-CoA_Oxase/DH_mid-dom"/>
</dbReference>
<sequence>MQSSSSADRGFFQKPPVLVNQFHDDVSYRRCFQLFLPADIRAKTEAEVASLGQAVLADDVFAWITDAERNKPYVKGNGRDVFGRRAGELITPEGWRELQNFGISKGMVACGYDTPYGAFSRPLQFLRTHLWVASCANVGCPSAMQDGAASLLRKHLTTPRHASQLSQEQRRVLDDAYRRLTSRDPSLAWTSGQWMTERPGGSDVSQTETRAIFKPGEGGGLASKQQEHPLGPWSINGFKWFSSATDCRMVVLLAQTSSGLSAFFAPLRKHDPSATTMTGLPNPDGECLNGVYISRLKNKFGTQSLPTAELVLEDMRGWLLGQEGKGIHEISSVLNLTRIHSALGAVGGIGRGLGIARAYARVRQVGSGKGGRMSLLDSSLHMRTLAKMTAEYHGLMLLSFFATYILGLAEHPLEETPPAPALAALTPRTELAEPLLRVLTQLTKAYVCKASVPLMFACMESLGGVGYLWNEEQEYLNVSRIFRDLCVGPIWEGTTDVLCTDFVRAIKHPKAGGESLAALDEVMAKASAFEGKQPRPTGWHPDHRWAAWKDGVATSSPADLVSEARELVWGAVDILVSALLYVDAGTDGDPAAADIFHRFLEGRNWMVRQARGGTEDELRRDQAIVYGIPDFCGPKL</sequence>
<dbReference type="AlphaFoldDB" id="A0A8H4PMT4"/>
<dbReference type="OrthoDB" id="10251155at2759"/>
<organism evidence="8 9">
    <name type="scientific">Ophiocordyceps sinensis</name>
    <dbReference type="NCBI Taxonomy" id="72228"/>
    <lineage>
        <taxon>Eukaryota</taxon>
        <taxon>Fungi</taxon>
        <taxon>Dikarya</taxon>
        <taxon>Ascomycota</taxon>
        <taxon>Pezizomycotina</taxon>
        <taxon>Sordariomycetes</taxon>
        <taxon>Hypocreomycetidae</taxon>
        <taxon>Hypocreales</taxon>
        <taxon>Ophiocordycipitaceae</taxon>
        <taxon>Ophiocordyceps</taxon>
    </lineage>
</organism>
<dbReference type="InterPro" id="IPR052904">
    <property type="entry name" value="Acyl-CoA_dehydrogenase-like"/>
</dbReference>
<feature type="domain" description="Acyl-CoA oxidase/dehydrogenase middle" evidence="6">
    <location>
        <begin position="193"/>
        <end position="315"/>
    </location>
</feature>
<evidence type="ECO:0000256" key="4">
    <source>
        <dbReference type="RuleBase" id="RU362125"/>
    </source>
</evidence>
<comment type="cofactor">
    <cofactor evidence="4">
        <name>FAD</name>
        <dbReference type="ChEBI" id="CHEBI:57692"/>
    </cofactor>
</comment>
<dbReference type="Pfam" id="PF00441">
    <property type="entry name" value="Acyl-CoA_dh_1"/>
    <property type="match status" value="1"/>
</dbReference>
<dbReference type="GO" id="GO:0003995">
    <property type="term" value="F:acyl-CoA dehydrogenase activity"/>
    <property type="evidence" value="ECO:0007669"/>
    <property type="project" value="TreeGrafter"/>
</dbReference>
<dbReference type="Proteomes" id="UP000557566">
    <property type="component" value="Unassembled WGS sequence"/>
</dbReference>
<evidence type="ECO:0000259" key="5">
    <source>
        <dbReference type="Pfam" id="PF00441"/>
    </source>
</evidence>
<gene>
    <name evidence="8" type="ORF">G6O67_004383</name>
</gene>
<name>A0A8H4PMT4_9HYPO</name>
<protein>
    <recommendedName>
        <fullName evidence="10">Acyl-CoA dehydrogenase</fullName>
    </recommendedName>
</protein>
<evidence type="ECO:0000313" key="8">
    <source>
        <dbReference type="EMBL" id="KAF4507937.1"/>
    </source>
</evidence>
<dbReference type="PANTHER" id="PTHR42707">
    <property type="entry name" value="ACYL-COA DEHYDROGENASE"/>
    <property type="match status" value="1"/>
</dbReference>
<evidence type="ECO:0000259" key="6">
    <source>
        <dbReference type="Pfam" id="PF02770"/>
    </source>
</evidence>
<dbReference type="InterPro" id="IPR036250">
    <property type="entry name" value="AcylCo_DH-like_C"/>
</dbReference>
<dbReference type="EMBL" id="JAAVMX010000005">
    <property type="protein sequence ID" value="KAF4507937.1"/>
    <property type="molecule type" value="Genomic_DNA"/>
</dbReference>
<dbReference type="SUPFAM" id="SSF47203">
    <property type="entry name" value="Acyl-CoA dehydrogenase C-terminal domain-like"/>
    <property type="match status" value="1"/>
</dbReference>
<dbReference type="Gene3D" id="1.20.140.10">
    <property type="entry name" value="Butyryl-CoA Dehydrogenase, subunit A, domain 3"/>
    <property type="match status" value="1"/>
</dbReference>
<dbReference type="InterPro" id="IPR009075">
    <property type="entry name" value="AcylCo_DH/oxidase_C"/>
</dbReference>
<keyword evidence="4" id="KW-0560">Oxidoreductase</keyword>
<feature type="domain" description="Acyl-CoA dehydrogenase/oxidase C-terminal" evidence="5">
    <location>
        <begin position="324"/>
        <end position="505"/>
    </location>
</feature>
<keyword evidence="3 4" id="KW-0274">FAD</keyword>